<name>A0A7S0HL18_9EUKA</name>
<evidence type="ECO:0000256" key="2">
    <source>
        <dbReference type="SAM" id="Phobius"/>
    </source>
</evidence>
<evidence type="ECO:0000313" key="3">
    <source>
        <dbReference type="EMBL" id="CAD8483589.1"/>
    </source>
</evidence>
<feature type="compositionally biased region" description="Low complexity" evidence="1">
    <location>
        <begin position="7"/>
        <end position="25"/>
    </location>
</feature>
<feature type="transmembrane region" description="Helical" evidence="2">
    <location>
        <begin position="87"/>
        <end position="105"/>
    </location>
</feature>
<keyword evidence="2" id="KW-0812">Transmembrane</keyword>
<reference evidence="3" key="1">
    <citation type="submission" date="2021-01" db="EMBL/GenBank/DDBJ databases">
        <authorList>
            <person name="Corre E."/>
            <person name="Pelletier E."/>
            <person name="Niang G."/>
            <person name="Scheremetjew M."/>
            <person name="Finn R."/>
            <person name="Kale V."/>
            <person name="Holt S."/>
            <person name="Cochrane G."/>
            <person name="Meng A."/>
            <person name="Brown T."/>
            <person name="Cohen L."/>
        </authorList>
    </citation>
    <scope>NUCLEOTIDE SEQUENCE</scope>
    <source>
        <strain evidence="3">CCMP1374</strain>
    </source>
</reference>
<gene>
    <name evidence="3" type="ORF">PANT1444_LOCUS8064</name>
</gene>
<dbReference type="AlphaFoldDB" id="A0A7S0HL18"/>
<keyword evidence="2" id="KW-0472">Membrane</keyword>
<feature type="transmembrane region" description="Helical" evidence="2">
    <location>
        <begin position="302"/>
        <end position="322"/>
    </location>
</feature>
<accession>A0A7S0HL18</accession>
<organism evidence="3">
    <name type="scientific">Phaeocystis antarctica</name>
    <dbReference type="NCBI Taxonomy" id="33657"/>
    <lineage>
        <taxon>Eukaryota</taxon>
        <taxon>Haptista</taxon>
        <taxon>Haptophyta</taxon>
        <taxon>Prymnesiophyceae</taxon>
        <taxon>Phaeocystales</taxon>
        <taxon>Phaeocystaceae</taxon>
        <taxon>Phaeocystis</taxon>
    </lineage>
</organism>
<feature type="transmembrane region" description="Helical" evidence="2">
    <location>
        <begin position="210"/>
        <end position="232"/>
    </location>
</feature>
<dbReference type="EMBL" id="HBEP01014205">
    <property type="protein sequence ID" value="CAD8483589.1"/>
    <property type="molecule type" value="Transcribed_RNA"/>
</dbReference>
<protein>
    <recommendedName>
        <fullName evidence="4">Transmembrane protein</fullName>
    </recommendedName>
</protein>
<evidence type="ECO:0008006" key="4">
    <source>
        <dbReference type="Google" id="ProtNLM"/>
    </source>
</evidence>
<feature type="transmembrane region" description="Helical" evidence="2">
    <location>
        <begin position="165"/>
        <end position="184"/>
    </location>
</feature>
<proteinExistence type="predicted"/>
<feature type="transmembrane region" description="Helical" evidence="2">
    <location>
        <begin position="358"/>
        <end position="378"/>
    </location>
</feature>
<feature type="region of interest" description="Disordered" evidence="1">
    <location>
        <begin position="1"/>
        <end position="51"/>
    </location>
</feature>
<sequence length="416" mass="43921">MTDEADAGAAPADAPAAVVVSDPWASTPVPERASGGDPKPSALADTGMRTEANRVQRTDSANTEDIQVAGFGSSNFYDSLGPGGFKLLIVLFSSVVVLIESAILVSKLQVAREDAEAANRPAEPAAAGDAVTADLETESSRRLQSTSGCDLLMGGLSPDTDNTNYGVAVAAVSLALTLAFMLLAKFRPAVLARFSLPLPKNLGMLSAQQVFYGFLLLWWGPGTGVLTFHGPYRTTGNPYFACWAALLCSVLLCADAFTKMKVGIDHLKGASSSYLREMFGLFVSSLTLFFASIDFVDSGTGAYGMSLGIISAVICVLATYLVEAKKIGAPLRKGVSGVLLVLWAAAAVLLTFDSPFTSTGNGYFACWLGLACASLWVYREFFEMQVQFIDGRFKSFSCRSTPNELPVVSDSLGTHA</sequence>
<feature type="transmembrane region" description="Helical" evidence="2">
    <location>
        <begin position="238"/>
        <end position="257"/>
    </location>
</feature>
<evidence type="ECO:0000256" key="1">
    <source>
        <dbReference type="SAM" id="MobiDB-lite"/>
    </source>
</evidence>
<keyword evidence="2" id="KW-1133">Transmembrane helix</keyword>
<feature type="transmembrane region" description="Helical" evidence="2">
    <location>
        <begin position="334"/>
        <end position="352"/>
    </location>
</feature>